<dbReference type="InterPro" id="IPR001638">
    <property type="entry name" value="Solute-binding_3/MltF_N"/>
</dbReference>
<reference evidence="18" key="3">
    <citation type="submission" date="2020-06" db="EMBL/GenBank/DDBJ databases">
        <title>Helianthus annuus Genome sequencing and assembly Release 2.</title>
        <authorList>
            <person name="Gouzy J."/>
            <person name="Langlade N."/>
            <person name="Munos S."/>
        </authorList>
    </citation>
    <scope>NUCLEOTIDE SEQUENCE</scope>
    <source>
        <tissue evidence="18">Leaves</tissue>
    </source>
</reference>
<dbReference type="CDD" id="cd19990">
    <property type="entry name" value="PBP1_GABAb_receptor_plant"/>
    <property type="match status" value="1"/>
</dbReference>
<keyword evidence="3" id="KW-0813">Transport</keyword>
<evidence type="ECO:0000256" key="14">
    <source>
        <dbReference type="SAM" id="MobiDB-lite"/>
    </source>
</evidence>
<dbReference type="GO" id="GO:0038023">
    <property type="term" value="F:signaling receptor activity"/>
    <property type="evidence" value="ECO:0000318"/>
    <property type="project" value="GO_Central"/>
</dbReference>
<evidence type="ECO:0000256" key="15">
    <source>
        <dbReference type="SAM" id="Phobius"/>
    </source>
</evidence>
<evidence type="ECO:0000256" key="3">
    <source>
        <dbReference type="ARBA" id="ARBA00022448"/>
    </source>
</evidence>
<reference evidence="18 20" key="1">
    <citation type="journal article" date="2017" name="Nature">
        <title>The sunflower genome provides insights into oil metabolism, flowering and Asterid evolution.</title>
        <authorList>
            <person name="Badouin H."/>
            <person name="Gouzy J."/>
            <person name="Grassa C.J."/>
            <person name="Murat F."/>
            <person name="Staton S.E."/>
            <person name="Cottret L."/>
            <person name="Lelandais-Briere C."/>
            <person name="Owens G.L."/>
            <person name="Carrere S."/>
            <person name="Mayjonade B."/>
            <person name="Legrand L."/>
            <person name="Gill N."/>
            <person name="Kane N.C."/>
            <person name="Bowers J.E."/>
            <person name="Hubner S."/>
            <person name="Bellec A."/>
            <person name="Berard A."/>
            <person name="Berges H."/>
            <person name="Blanchet N."/>
            <person name="Boniface M.C."/>
            <person name="Brunel D."/>
            <person name="Catrice O."/>
            <person name="Chaidir N."/>
            <person name="Claudel C."/>
            <person name="Donnadieu C."/>
            <person name="Faraut T."/>
            <person name="Fievet G."/>
            <person name="Helmstetter N."/>
            <person name="King M."/>
            <person name="Knapp S.J."/>
            <person name="Lai Z."/>
            <person name="Le Paslier M.C."/>
            <person name="Lippi Y."/>
            <person name="Lorenzon L."/>
            <person name="Mandel J.R."/>
            <person name="Marage G."/>
            <person name="Marchand G."/>
            <person name="Marquand E."/>
            <person name="Bret-Mestries E."/>
            <person name="Morien E."/>
            <person name="Nambeesan S."/>
            <person name="Nguyen T."/>
            <person name="Pegot-Espagnet P."/>
            <person name="Pouilly N."/>
            <person name="Raftis F."/>
            <person name="Sallet E."/>
            <person name="Schiex T."/>
            <person name="Thomas J."/>
            <person name="Vandecasteele C."/>
            <person name="Vares D."/>
            <person name="Vear F."/>
            <person name="Vautrin S."/>
            <person name="Crespi M."/>
            <person name="Mangin B."/>
            <person name="Burke J.M."/>
            <person name="Salse J."/>
            <person name="Munos S."/>
            <person name="Vincourt P."/>
            <person name="Rieseberg L.H."/>
            <person name="Langlade N.B."/>
        </authorList>
    </citation>
    <scope>NUCLEOTIDE SEQUENCE [LARGE SCALE GENOMIC DNA]</scope>
    <source>
        <strain evidence="20">cv. SF193</strain>
        <tissue evidence="18">Leaves</tissue>
    </source>
</reference>
<dbReference type="Gene3D" id="3.40.50.2300">
    <property type="match status" value="2"/>
</dbReference>
<evidence type="ECO:0000313" key="20">
    <source>
        <dbReference type="Proteomes" id="UP000215914"/>
    </source>
</evidence>
<dbReference type="SUPFAM" id="SSF53850">
    <property type="entry name" value="Periplasmic binding protein-like II"/>
    <property type="match status" value="1"/>
</dbReference>
<dbReference type="Gramene" id="mRNA:HanXRQr2_Chr15g0722521">
    <property type="protein sequence ID" value="mRNA:HanXRQr2_Chr15g0722521"/>
    <property type="gene ID" value="HanXRQr2_Chr15g0722521"/>
</dbReference>
<dbReference type="FunFam" id="3.40.190.10:FF:000054">
    <property type="entry name" value="Glutamate receptor"/>
    <property type="match status" value="1"/>
</dbReference>
<keyword evidence="6 15" id="KW-1133">Transmembrane helix</keyword>
<dbReference type="GO" id="GO:0005886">
    <property type="term" value="C:plasma membrane"/>
    <property type="evidence" value="ECO:0000318"/>
    <property type="project" value="GO_Central"/>
</dbReference>
<keyword evidence="9 19" id="KW-0675">Receptor</keyword>
<dbReference type="CDD" id="cd13686">
    <property type="entry name" value="GluR_Plant"/>
    <property type="match status" value="1"/>
</dbReference>
<dbReference type="InterPro" id="IPR019594">
    <property type="entry name" value="Glu/Gly-bd"/>
</dbReference>
<dbReference type="PIRSF" id="PIRSF037090">
    <property type="entry name" value="Iontro_Glu-like_rcpt_pln"/>
    <property type="match status" value="1"/>
</dbReference>
<dbReference type="InterPro" id="IPR017103">
    <property type="entry name" value="Iontropic_Glu_rcpt_pln"/>
</dbReference>
<evidence type="ECO:0000256" key="7">
    <source>
        <dbReference type="ARBA" id="ARBA00023065"/>
    </source>
</evidence>
<dbReference type="FunCoup" id="A0A251SDX7">
    <property type="interactions" value="221"/>
</dbReference>
<feature type="region of interest" description="Disordered" evidence="14">
    <location>
        <begin position="933"/>
        <end position="989"/>
    </location>
</feature>
<organism evidence="19 20">
    <name type="scientific">Helianthus annuus</name>
    <name type="common">Common sunflower</name>
    <dbReference type="NCBI Taxonomy" id="4232"/>
    <lineage>
        <taxon>Eukaryota</taxon>
        <taxon>Viridiplantae</taxon>
        <taxon>Streptophyta</taxon>
        <taxon>Embryophyta</taxon>
        <taxon>Tracheophyta</taxon>
        <taxon>Spermatophyta</taxon>
        <taxon>Magnoliopsida</taxon>
        <taxon>eudicotyledons</taxon>
        <taxon>Gunneridae</taxon>
        <taxon>Pentapetalae</taxon>
        <taxon>asterids</taxon>
        <taxon>campanulids</taxon>
        <taxon>Asterales</taxon>
        <taxon>Asteraceae</taxon>
        <taxon>Asteroideae</taxon>
        <taxon>Heliantheae alliance</taxon>
        <taxon>Heliantheae</taxon>
        <taxon>Helianthus</taxon>
    </lineage>
</organism>
<feature type="compositionally biased region" description="Polar residues" evidence="14">
    <location>
        <begin position="940"/>
        <end position="950"/>
    </location>
</feature>
<dbReference type="FunFam" id="1.10.287.70:FF:000037">
    <property type="entry name" value="Glutamate receptor"/>
    <property type="match status" value="1"/>
</dbReference>
<feature type="transmembrane region" description="Helical" evidence="15">
    <location>
        <begin position="677"/>
        <end position="695"/>
    </location>
</feature>
<dbReference type="InterPro" id="IPR028082">
    <property type="entry name" value="Peripla_BP_I"/>
</dbReference>
<dbReference type="Pfam" id="PF10613">
    <property type="entry name" value="Lig_chan-Glu_bd"/>
    <property type="match status" value="1"/>
</dbReference>
<dbReference type="Gene3D" id="3.40.190.10">
    <property type="entry name" value="Periplasmic binding protein-like II"/>
    <property type="match status" value="1"/>
</dbReference>
<dbReference type="Pfam" id="PF01094">
    <property type="entry name" value="ANF_receptor"/>
    <property type="match status" value="1"/>
</dbReference>
<protein>
    <submittedName>
        <fullName evidence="18">Periplasmic binding protein-like I</fullName>
    </submittedName>
    <submittedName>
        <fullName evidence="19">Putative ionotropic glutamate receptor, metazoa</fullName>
    </submittedName>
</protein>
<name>A0A251SDX7_HELAN</name>
<feature type="transmembrane region" description="Helical" evidence="15">
    <location>
        <begin position="44"/>
        <end position="62"/>
    </location>
</feature>
<comment type="similarity">
    <text evidence="2">Belongs to the glutamate-gated ion channel (TC 1.A.10.1) family.</text>
</comment>
<dbReference type="EMBL" id="CM007904">
    <property type="protein sequence ID" value="OTF96732.1"/>
    <property type="molecule type" value="Genomic_DNA"/>
</dbReference>
<evidence type="ECO:0000256" key="4">
    <source>
        <dbReference type="ARBA" id="ARBA00022692"/>
    </source>
</evidence>
<dbReference type="SMART" id="SM00079">
    <property type="entry name" value="PBPe"/>
    <property type="match status" value="1"/>
</dbReference>
<dbReference type="EMBL" id="MNCJ02000330">
    <property type="protein sequence ID" value="KAF5767037.1"/>
    <property type="molecule type" value="Genomic_DNA"/>
</dbReference>
<keyword evidence="8 15" id="KW-0472">Membrane</keyword>
<dbReference type="GO" id="GO:0015276">
    <property type="term" value="F:ligand-gated monoatomic ion channel activity"/>
    <property type="evidence" value="ECO:0000318"/>
    <property type="project" value="GO_Central"/>
</dbReference>
<dbReference type="Proteomes" id="UP000215914">
    <property type="component" value="Chromosome 15"/>
</dbReference>
<sequence length="989" mass="112222">MGFLVIKLGKKWSDKENVYQVNILFFPRRFSFFYLFHKDKSPTILFSPLILYYFVLVIIKLLNTVDVKVGLNIQFEILLFLSYQKDSPNMQQHRHHHAILIIMLMLTINTATTNANGTTREIAIGVILDLKSSVGKVSKICIEMALRDFYQTHNNYTTKIVPHFRDSKNDRVEAAYAAIQLIKDFKVSAIIGPQRSSETDFVVDIGNKTRVPILSLATTPSLSPKENPYFIRISRTSSSQARPISALINSFPWREVVLVYQDGDFGTGFIPSLSEALLNVNVQIKHPIVISPLASDDDISNDLRDMKTRQTRVFVVHLLPKLASRFFKKAKQAGMMQEGYAWIITDVVTNLLHTVDTDSMQGVVGVKPHIPISDDLKRFKERFKRNHSSQVINVYGLWSYDATYALAMALERVGSATTFQLQQQKQQQPVTDLDAIGTSKLGERLLSEMRKTKHKGLTGDFSLVDRSDSSYEIVNIVGHEDKSIYLWKNEKLTNIFNETAIRWPGGSNQPPRGWEIPEGKLTVGYPDMGGYREFIHKDTNETKPKGFCVEVFEAVMKKLSLPLPPSYKYIPFPIEKKTSGSYDTLVEQIYHKKYDVVIGDVTIRADRSSFVDFTLPYTESGVSMIIPIKKDDRKNAWVFMRPLETQLWLTTCAFFIYTGVVVWVLEHRVNKEFRGRPYKQVGMIFWFSFSTLVFAHKEKMISNLSRFVVIVWVFVVLVLQSSYIASLTSILTVEQLQPDFTDIHDLIRQGDKVGHKEGSFVAQMLKDMGFQDDKLVGYDGLQDYNNALSNGSVSAIFDELPYLNLFLAGHCNKYIMVGPTYKSAGFGFAFPKGSPLLPLVSKALLQVTENELNNITDKWLRPKADCSEQDMVSRSGRLSLDSFLGLFLIAGVSSTCALIIYLFIFLYENKDMLLSDGSIRQKLSAIATTFNQEKQEESKQAPTDDNNNNLLVIEDNMDNPPPTPEHHQASDDDESEATPGHDVVEESRH</sequence>
<dbReference type="FunFam" id="3.40.50.2300:FF:000188">
    <property type="entry name" value="Glutamate receptor"/>
    <property type="match status" value="1"/>
</dbReference>
<dbReference type="AlphaFoldDB" id="A0A251SDX7"/>
<evidence type="ECO:0000256" key="1">
    <source>
        <dbReference type="ARBA" id="ARBA00004141"/>
    </source>
</evidence>
<evidence type="ECO:0000259" key="16">
    <source>
        <dbReference type="SMART" id="SM00062"/>
    </source>
</evidence>
<feature type="domain" description="Ionotropic glutamate receptor C-terminal" evidence="17">
    <location>
        <begin position="520"/>
        <end position="862"/>
    </location>
</feature>
<feature type="transmembrane region" description="Helical" evidence="15">
    <location>
        <begin position="707"/>
        <end position="731"/>
    </location>
</feature>
<feature type="disulfide bond" evidence="13">
    <location>
        <begin position="811"/>
        <end position="866"/>
    </location>
</feature>
<keyword evidence="7" id="KW-0406">Ion transport</keyword>
<reference evidence="19" key="2">
    <citation type="submission" date="2017-02" db="EMBL/GenBank/DDBJ databases">
        <title>Sunflower complete genome.</title>
        <authorList>
            <person name="Langlade N."/>
            <person name="Munos S."/>
        </authorList>
    </citation>
    <scope>NUCLEOTIDE SEQUENCE [LARGE SCALE GENOMIC DNA]</scope>
    <source>
        <tissue evidence="19">Leaves</tissue>
    </source>
</reference>
<keyword evidence="4 15" id="KW-0812">Transmembrane</keyword>
<keyword evidence="20" id="KW-1185">Reference proteome</keyword>
<dbReference type="SMART" id="SM00062">
    <property type="entry name" value="PBPb"/>
    <property type="match status" value="1"/>
</dbReference>
<evidence type="ECO:0000256" key="12">
    <source>
        <dbReference type="ARBA" id="ARBA00023303"/>
    </source>
</evidence>
<feature type="domain" description="Solute-binding protein family 3/N-terminal" evidence="16">
    <location>
        <begin position="520"/>
        <end position="863"/>
    </location>
</feature>
<comment type="subcellular location">
    <subcellularLocation>
        <location evidence="1">Membrane</location>
        <topology evidence="1">Multi-pass membrane protein</topology>
    </subcellularLocation>
</comment>
<evidence type="ECO:0000259" key="17">
    <source>
        <dbReference type="SMART" id="SM00079"/>
    </source>
</evidence>
<evidence type="ECO:0000256" key="2">
    <source>
        <dbReference type="ARBA" id="ARBA00008685"/>
    </source>
</evidence>
<proteinExistence type="inferred from homology"/>
<evidence type="ECO:0000256" key="11">
    <source>
        <dbReference type="ARBA" id="ARBA00023286"/>
    </source>
</evidence>
<dbReference type="InterPro" id="IPR001828">
    <property type="entry name" value="ANF_lig-bd_rcpt"/>
</dbReference>
<dbReference type="Gene3D" id="1.10.287.70">
    <property type="match status" value="1"/>
</dbReference>
<feature type="transmembrane region" description="Helical" evidence="15">
    <location>
        <begin position="647"/>
        <end position="665"/>
    </location>
</feature>
<keyword evidence="5" id="KW-0732">Signal</keyword>
<dbReference type="PANTHER" id="PTHR18966">
    <property type="entry name" value="IONOTROPIC GLUTAMATE RECEPTOR"/>
    <property type="match status" value="1"/>
</dbReference>
<dbReference type="InParanoid" id="A0A251SDX7"/>
<evidence type="ECO:0000256" key="9">
    <source>
        <dbReference type="ARBA" id="ARBA00023170"/>
    </source>
</evidence>
<keyword evidence="13" id="KW-1015">Disulfide bond</keyword>
<evidence type="ECO:0000256" key="13">
    <source>
        <dbReference type="PIRSR" id="PIRSR037090-50"/>
    </source>
</evidence>
<evidence type="ECO:0000256" key="6">
    <source>
        <dbReference type="ARBA" id="ARBA00022989"/>
    </source>
</evidence>
<evidence type="ECO:0000256" key="10">
    <source>
        <dbReference type="ARBA" id="ARBA00023180"/>
    </source>
</evidence>
<evidence type="ECO:0000256" key="5">
    <source>
        <dbReference type="ARBA" id="ARBA00022729"/>
    </source>
</evidence>
<dbReference type="InterPro" id="IPR001320">
    <property type="entry name" value="Iontro_rcpt_C"/>
</dbReference>
<feature type="transmembrane region" description="Helical" evidence="15">
    <location>
        <begin position="883"/>
        <end position="907"/>
    </location>
</feature>
<keyword evidence="11" id="KW-1071">Ligand-gated ion channel</keyword>
<accession>A0A251SDX7</accession>
<keyword evidence="12" id="KW-0407">Ion channel</keyword>
<dbReference type="Pfam" id="PF00060">
    <property type="entry name" value="Lig_chan"/>
    <property type="match status" value="1"/>
</dbReference>
<keyword evidence="10" id="KW-0325">Glycoprotein</keyword>
<dbReference type="OMA" id="CPQNDGT"/>
<evidence type="ECO:0000313" key="19">
    <source>
        <dbReference type="EMBL" id="OTF96732.1"/>
    </source>
</evidence>
<dbReference type="InterPro" id="IPR015683">
    <property type="entry name" value="Ionotropic_Glu_rcpt"/>
</dbReference>
<evidence type="ECO:0000313" key="18">
    <source>
        <dbReference type="EMBL" id="KAF5767037.1"/>
    </source>
</evidence>
<evidence type="ECO:0000256" key="8">
    <source>
        <dbReference type="ARBA" id="ARBA00023136"/>
    </source>
</evidence>
<dbReference type="InterPro" id="IPR044440">
    <property type="entry name" value="GABAb_receptor_plant_PBP1"/>
</dbReference>
<gene>
    <name evidence="19" type="ORF">HannXRQ_Chr15g0497401</name>
    <name evidence="18" type="ORF">HanXRQr2_Chr15g0722521</name>
</gene>
<dbReference type="SUPFAM" id="SSF53822">
    <property type="entry name" value="Periplasmic binding protein-like I"/>
    <property type="match status" value="1"/>
</dbReference>